<dbReference type="AlphaFoldDB" id="A0A1Q3A0B6"/>
<dbReference type="GO" id="GO:0005743">
    <property type="term" value="C:mitochondrial inner membrane"/>
    <property type="evidence" value="ECO:0007669"/>
    <property type="project" value="UniProtKB-SubCell"/>
</dbReference>
<dbReference type="OrthoDB" id="240216at2759"/>
<keyword evidence="6" id="KW-0999">Mitochondrion inner membrane</keyword>
<keyword evidence="4" id="KW-0813">Transport</keyword>
<sequence>MKFTRSLKQLVPLRKMTDVRLRSYEFESGNGEHYLALNQNKYYQSKRPTFKGETFAQQKSLPDLVVPELKDTISKYLFSVKPFCKTPAAFAKQELLCKELLERTGPQLQARLVEYAKGKRNWISDFWDDQGYLEVNDPVVPYVSYFFSHRALPTSHRSIDRDPLLKATAIITTVSNFVETIKDEALPPEIIKGTPFCMNGFQLMFNSSRVPGPAGGTSDNYVFHSIYENDFIVVGYKGNFYKIYTHDSESKPYGPHEIWQQLYTVVNELSVREQETANGGVGALTALPRDEWRFAHAELVKNLLSRDSLETIHKAAYFLALDDVTPVTLEEKSRNCWHGDGYNRFFDKFLQFFVARNGTSGFLAEHSKIDGTPTSTLNDFVAKNLSHLDLKQFLKKVVQPTTRLKQTPEHLPFVITPKVQDFINSARSQFHDNIYNHELRVWHYNRLGKNFAKKNGMSPDSFIQQIIQLAVYKYLGKQLPTYEAASTRKYFRGRTETGRPVSVASANFVATWEDPQSTDEEKIQALKDSAKYHSSYLKMAAEGHGIDRHFFGLKNMLKESDQIPALFQDPLFSYASTWLISTSQLSSEYFDGYGWSQVNDNGFGLAYMLNNEWLHINIVNKPAKSKLSVHRLHYYLSQAADEIADTLVRNQHLKAKL</sequence>
<evidence type="ECO:0000259" key="20">
    <source>
        <dbReference type="Pfam" id="PF00755"/>
    </source>
</evidence>
<dbReference type="Gene3D" id="3.30.559.10">
    <property type="entry name" value="Chloramphenicol acetyltransferase-like domain"/>
    <property type="match status" value="1"/>
</dbReference>
<evidence type="ECO:0000256" key="3">
    <source>
        <dbReference type="ARBA" id="ARBA00005232"/>
    </source>
</evidence>
<evidence type="ECO:0000256" key="9">
    <source>
        <dbReference type="ARBA" id="ARBA00023098"/>
    </source>
</evidence>
<reference evidence="21 22" key="1">
    <citation type="submission" date="2016-08" db="EMBL/GenBank/DDBJ databases">
        <title>Draft genome sequence of allopolyploid Zygosaccharomyces rouxii.</title>
        <authorList>
            <person name="Watanabe J."/>
            <person name="Uehara K."/>
            <person name="Mogi Y."/>
            <person name="Tsukioka Y."/>
        </authorList>
    </citation>
    <scope>NUCLEOTIDE SEQUENCE [LARGE SCALE GENOMIC DNA]</scope>
    <source>
        <strain evidence="21 22">NBRC 110957</strain>
    </source>
</reference>
<evidence type="ECO:0000256" key="4">
    <source>
        <dbReference type="ARBA" id="ARBA00022448"/>
    </source>
</evidence>
<proteinExistence type="inferred from homology"/>
<organism evidence="21 22">
    <name type="scientific">Zygosaccharomyces rouxii</name>
    <dbReference type="NCBI Taxonomy" id="4956"/>
    <lineage>
        <taxon>Eukaryota</taxon>
        <taxon>Fungi</taxon>
        <taxon>Dikarya</taxon>
        <taxon>Ascomycota</taxon>
        <taxon>Saccharomycotina</taxon>
        <taxon>Saccharomycetes</taxon>
        <taxon>Saccharomycetales</taxon>
        <taxon>Saccharomycetaceae</taxon>
        <taxon>Zygosaccharomyces</taxon>
    </lineage>
</organism>
<evidence type="ECO:0000313" key="22">
    <source>
        <dbReference type="Proteomes" id="UP000187013"/>
    </source>
</evidence>
<evidence type="ECO:0000256" key="16">
    <source>
        <dbReference type="ARBA" id="ARBA00066910"/>
    </source>
</evidence>
<evidence type="ECO:0000256" key="19">
    <source>
        <dbReference type="RuleBase" id="RU003801"/>
    </source>
</evidence>
<dbReference type="GO" id="GO:0006631">
    <property type="term" value="P:fatty acid metabolic process"/>
    <property type="evidence" value="ECO:0007669"/>
    <property type="project" value="UniProtKB-KW"/>
</dbReference>
<evidence type="ECO:0000256" key="17">
    <source>
        <dbReference type="ARBA" id="ARBA00073438"/>
    </source>
</evidence>
<evidence type="ECO:0000256" key="12">
    <source>
        <dbReference type="ARBA" id="ARBA00023140"/>
    </source>
</evidence>
<dbReference type="PANTHER" id="PTHR22589">
    <property type="entry name" value="CARNITINE O-ACYLTRANSFERASE"/>
    <property type="match status" value="1"/>
</dbReference>
<comment type="catalytic activity">
    <reaction evidence="14">
        <text>(R)-carnitine + acetyl-CoA = O-acetyl-(R)-carnitine + CoA</text>
        <dbReference type="Rhea" id="RHEA:21136"/>
        <dbReference type="ChEBI" id="CHEBI:16347"/>
        <dbReference type="ChEBI" id="CHEBI:57287"/>
        <dbReference type="ChEBI" id="CHEBI:57288"/>
        <dbReference type="ChEBI" id="CHEBI:57589"/>
        <dbReference type="EC" id="2.3.1.7"/>
    </reaction>
</comment>
<evidence type="ECO:0000256" key="1">
    <source>
        <dbReference type="ARBA" id="ARBA00004275"/>
    </source>
</evidence>
<keyword evidence="11" id="KW-0472">Membrane</keyword>
<feature type="domain" description="Choline/carnitine acyltransferase" evidence="20">
    <location>
        <begin position="66"/>
        <end position="637"/>
    </location>
</feature>
<keyword evidence="7" id="KW-0276">Fatty acid metabolism</keyword>
<comment type="function">
    <text evidence="15">Carnitine acetylase is specific for short chain fatty acids. Carnitine acetylase seems to affect the flux through the pyruvate dehydrogenase complex. It may be involved as well in the transport of acetyl-CoA into mitochondria.</text>
</comment>
<keyword evidence="9" id="KW-0443">Lipid metabolism</keyword>
<dbReference type="PROSITE" id="PS00440">
    <property type="entry name" value="ACYLTRANSF_C_2"/>
    <property type="match status" value="1"/>
</dbReference>
<keyword evidence="12" id="KW-0576">Peroxisome</keyword>
<dbReference type="Gene3D" id="3.30.559.70">
    <property type="entry name" value="Choline/Carnitine o-acyltransferase, domain 2"/>
    <property type="match status" value="1"/>
</dbReference>
<comment type="caution">
    <text evidence="21">The sequence shown here is derived from an EMBL/GenBank/DDBJ whole genome shotgun (WGS) entry which is preliminary data.</text>
</comment>
<keyword evidence="10" id="KW-0496">Mitochondrion</keyword>
<evidence type="ECO:0000256" key="8">
    <source>
        <dbReference type="ARBA" id="ARBA00022946"/>
    </source>
</evidence>
<evidence type="ECO:0000313" key="21">
    <source>
        <dbReference type="EMBL" id="GAV49112.1"/>
    </source>
</evidence>
<dbReference type="InterPro" id="IPR042231">
    <property type="entry name" value="Cho/carn_acyl_trans_2"/>
</dbReference>
<accession>A0A1Q3A0B6</accession>
<evidence type="ECO:0000256" key="18">
    <source>
        <dbReference type="PIRSR" id="PIRSR600542-1"/>
    </source>
</evidence>
<evidence type="ECO:0000256" key="6">
    <source>
        <dbReference type="ARBA" id="ARBA00022792"/>
    </source>
</evidence>
<evidence type="ECO:0000256" key="7">
    <source>
        <dbReference type="ARBA" id="ARBA00022832"/>
    </source>
</evidence>
<dbReference type="eggNOG" id="KOG3717">
    <property type="taxonomic scope" value="Eukaryota"/>
</dbReference>
<feature type="active site" description="Proton acceptor" evidence="18">
    <location>
        <position position="366"/>
    </location>
</feature>
<dbReference type="InterPro" id="IPR023213">
    <property type="entry name" value="CAT-like_dom_sf"/>
</dbReference>
<dbReference type="PANTHER" id="PTHR22589:SF103">
    <property type="entry name" value="CARNITINE O-ACETYL-TRANSFERASE, ISOFORM A-RELATED"/>
    <property type="match status" value="1"/>
</dbReference>
<dbReference type="Pfam" id="PF00755">
    <property type="entry name" value="Carn_acyltransf"/>
    <property type="match status" value="1"/>
</dbReference>
<evidence type="ECO:0000256" key="10">
    <source>
        <dbReference type="ARBA" id="ARBA00023128"/>
    </source>
</evidence>
<dbReference type="EMBL" id="BDGX01000014">
    <property type="protein sequence ID" value="GAV49112.1"/>
    <property type="molecule type" value="Genomic_DNA"/>
</dbReference>
<dbReference type="EC" id="2.3.1.7" evidence="16"/>
<comment type="similarity">
    <text evidence="3 19">Belongs to the carnitine/choline acetyltransferase family.</text>
</comment>
<comment type="subcellular location">
    <subcellularLocation>
        <location evidence="2">Mitochondrion inner membrane</location>
        <topology evidence="2">Peripheral membrane protein</topology>
        <orientation evidence="2">Matrix side</orientation>
    </subcellularLocation>
    <subcellularLocation>
        <location evidence="1">Peroxisome</location>
    </subcellularLocation>
</comment>
<dbReference type="GO" id="GO:0005777">
    <property type="term" value="C:peroxisome"/>
    <property type="evidence" value="ECO:0007669"/>
    <property type="project" value="UniProtKB-SubCell"/>
</dbReference>
<gene>
    <name evidence="21" type="ORF">ZYGR_0N05170</name>
</gene>
<dbReference type="GO" id="GO:0009437">
    <property type="term" value="P:carnitine metabolic process"/>
    <property type="evidence" value="ECO:0007669"/>
    <property type="project" value="EnsemblFungi"/>
</dbReference>
<dbReference type="GO" id="GO:0004092">
    <property type="term" value="F:carnitine O-acetyltransferase activity"/>
    <property type="evidence" value="ECO:0007669"/>
    <property type="project" value="UniProtKB-EC"/>
</dbReference>
<evidence type="ECO:0000256" key="5">
    <source>
        <dbReference type="ARBA" id="ARBA00022679"/>
    </source>
</evidence>
<dbReference type="OMA" id="KMDGTPT"/>
<dbReference type="InterPro" id="IPR000542">
    <property type="entry name" value="Carn_acyl_trans"/>
</dbReference>
<dbReference type="FunFam" id="3.30.559.70:FF:000007">
    <property type="entry name" value="Carnitine O-acetyltransferase, mitochondrial"/>
    <property type="match status" value="1"/>
</dbReference>
<dbReference type="SUPFAM" id="SSF52777">
    <property type="entry name" value="CoA-dependent acyltransferases"/>
    <property type="match status" value="2"/>
</dbReference>
<evidence type="ECO:0000256" key="14">
    <source>
        <dbReference type="ARBA" id="ARBA00052702"/>
    </source>
</evidence>
<evidence type="ECO:0000256" key="2">
    <source>
        <dbReference type="ARBA" id="ARBA00004443"/>
    </source>
</evidence>
<keyword evidence="8" id="KW-0809">Transit peptide</keyword>
<evidence type="ECO:0000256" key="15">
    <source>
        <dbReference type="ARBA" id="ARBA00053195"/>
    </source>
</evidence>
<dbReference type="Proteomes" id="UP000187013">
    <property type="component" value="Unassembled WGS sequence"/>
</dbReference>
<keyword evidence="5 19" id="KW-0808">Transferase</keyword>
<protein>
    <recommendedName>
        <fullName evidence="17">Carnitine O-acetyltransferase, mitochondrial</fullName>
        <ecNumber evidence="16">2.3.1.7</ecNumber>
    </recommendedName>
</protein>
<keyword evidence="13 19" id="KW-0012">Acyltransferase</keyword>
<name>A0A1Q3A0B6_ZYGRO</name>
<evidence type="ECO:0000256" key="13">
    <source>
        <dbReference type="ARBA" id="ARBA00023315"/>
    </source>
</evidence>
<evidence type="ECO:0000256" key="11">
    <source>
        <dbReference type="ARBA" id="ARBA00023136"/>
    </source>
</evidence>
<dbReference type="InterPro" id="IPR039551">
    <property type="entry name" value="Cho/carn_acyl_trans"/>
</dbReference>